<dbReference type="GO" id="GO:0016887">
    <property type="term" value="F:ATP hydrolysis activity"/>
    <property type="evidence" value="ECO:0007669"/>
    <property type="project" value="InterPro"/>
</dbReference>
<keyword evidence="5" id="KW-0029">Amino-acid transport</keyword>
<dbReference type="InterPro" id="IPR003593">
    <property type="entry name" value="AAA+_ATPase"/>
</dbReference>
<evidence type="ECO:0000313" key="7">
    <source>
        <dbReference type="EMBL" id="NEI33157.1"/>
    </source>
</evidence>
<sequence length="233" mass="25665">MATLLEVQGLNAWYGESHVLHGVDMRVAEGETITILGRNGVGKTTTLRTITGIVRTRKGKISFAGSDMMQVPLHKTAHRGIGFVPEERGIFSTLTVSENLLLPPVVAGGGMTLDEIYELFPNLHERRGSPGTKLSGGEQQMLAIARILRTGVRLLILDEPTEGLAPVIVQRIGEVLKTLKERGMTILLVEQNFRFASRIADRFYLMDHGQMVSEFPVGELPQRMDTLHKVLGV</sequence>
<dbReference type="PROSITE" id="PS50893">
    <property type="entry name" value="ABC_TRANSPORTER_2"/>
    <property type="match status" value="1"/>
</dbReference>
<dbReference type="AlphaFoldDB" id="A0A6P0AZZ3"/>
<gene>
    <name evidence="7" type="ORF">GR204_03930</name>
</gene>
<dbReference type="GO" id="GO:0015658">
    <property type="term" value="F:branched-chain amino acid transmembrane transporter activity"/>
    <property type="evidence" value="ECO:0007669"/>
    <property type="project" value="TreeGrafter"/>
</dbReference>
<dbReference type="Pfam" id="PF00005">
    <property type="entry name" value="ABC_tran"/>
    <property type="match status" value="1"/>
</dbReference>
<evidence type="ECO:0000256" key="2">
    <source>
        <dbReference type="ARBA" id="ARBA00022448"/>
    </source>
</evidence>
<keyword evidence="4 7" id="KW-0067">ATP-binding</keyword>
<dbReference type="SMART" id="SM00382">
    <property type="entry name" value="AAA"/>
    <property type="match status" value="1"/>
</dbReference>
<accession>A0A6P0AZZ3</accession>
<dbReference type="SUPFAM" id="SSF52540">
    <property type="entry name" value="P-loop containing nucleoside triphosphate hydrolases"/>
    <property type="match status" value="1"/>
</dbReference>
<dbReference type="Proteomes" id="UP000471560">
    <property type="component" value="Unassembled WGS sequence"/>
</dbReference>
<dbReference type="PROSITE" id="PS00211">
    <property type="entry name" value="ABC_TRANSPORTER_1"/>
    <property type="match status" value="1"/>
</dbReference>
<keyword evidence="3" id="KW-0547">Nucleotide-binding</keyword>
<feature type="domain" description="ABC transporter" evidence="6">
    <location>
        <begin position="5"/>
        <end position="233"/>
    </location>
</feature>
<dbReference type="GO" id="GO:0015807">
    <property type="term" value="P:L-amino acid transport"/>
    <property type="evidence" value="ECO:0007669"/>
    <property type="project" value="TreeGrafter"/>
</dbReference>
<name>A0A6P0AZZ3_RHILE</name>
<evidence type="ECO:0000256" key="5">
    <source>
        <dbReference type="ARBA" id="ARBA00022970"/>
    </source>
</evidence>
<reference evidence="7 8" key="1">
    <citation type="submission" date="2019-12" db="EMBL/GenBank/DDBJ databases">
        <title>Rhizobium genotypes associated with high levels of biological nitrogen fixation by grain legumes in a temperate-maritime cropping system.</title>
        <authorList>
            <person name="Maluk M."/>
            <person name="Francesc Ferrando Molina F."/>
            <person name="Lopez Del Egido L."/>
            <person name="Lafos M."/>
            <person name="Langarica-Fuentes A."/>
            <person name="Gebre Yohannes G."/>
            <person name="Young M.W."/>
            <person name="Martin P."/>
            <person name="Gantlett R."/>
            <person name="Kenicer G."/>
            <person name="Hawes C."/>
            <person name="Begg G.S."/>
            <person name="Quilliam R.S."/>
            <person name="Squire G.R."/>
            <person name="Poole P.S."/>
            <person name="Young P.W."/>
            <person name="Iannetta P.M."/>
            <person name="James E.K."/>
        </authorList>
    </citation>
    <scope>NUCLEOTIDE SEQUENCE [LARGE SCALE GENOMIC DNA]</scope>
    <source>
        <strain evidence="7 8">JHI1096</strain>
    </source>
</reference>
<dbReference type="CDD" id="cd03224">
    <property type="entry name" value="ABC_TM1139_LivF_branched"/>
    <property type="match status" value="1"/>
</dbReference>
<evidence type="ECO:0000259" key="6">
    <source>
        <dbReference type="PROSITE" id="PS50893"/>
    </source>
</evidence>
<dbReference type="InterPro" id="IPR003439">
    <property type="entry name" value="ABC_transporter-like_ATP-bd"/>
</dbReference>
<keyword evidence="2" id="KW-0813">Transport</keyword>
<dbReference type="EMBL" id="WUEZ01000003">
    <property type="protein sequence ID" value="NEI33157.1"/>
    <property type="molecule type" value="Genomic_DNA"/>
</dbReference>
<organism evidence="7 8">
    <name type="scientific">Rhizobium leguminosarum</name>
    <dbReference type="NCBI Taxonomy" id="384"/>
    <lineage>
        <taxon>Bacteria</taxon>
        <taxon>Pseudomonadati</taxon>
        <taxon>Pseudomonadota</taxon>
        <taxon>Alphaproteobacteria</taxon>
        <taxon>Hyphomicrobiales</taxon>
        <taxon>Rhizobiaceae</taxon>
        <taxon>Rhizobium/Agrobacterium group</taxon>
        <taxon>Rhizobium</taxon>
    </lineage>
</organism>
<protein>
    <submittedName>
        <fullName evidence="7">ATP-binding cassette domain-containing protein</fullName>
    </submittedName>
</protein>
<proteinExistence type="inferred from homology"/>
<dbReference type="PANTHER" id="PTHR43820">
    <property type="entry name" value="HIGH-AFFINITY BRANCHED-CHAIN AMINO ACID TRANSPORT ATP-BINDING PROTEIN LIVF"/>
    <property type="match status" value="1"/>
</dbReference>
<dbReference type="PANTHER" id="PTHR43820:SF4">
    <property type="entry name" value="HIGH-AFFINITY BRANCHED-CHAIN AMINO ACID TRANSPORT ATP-BINDING PROTEIN LIVF"/>
    <property type="match status" value="1"/>
</dbReference>
<evidence type="ECO:0000256" key="3">
    <source>
        <dbReference type="ARBA" id="ARBA00022741"/>
    </source>
</evidence>
<dbReference type="GO" id="GO:0005524">
    <property type="term" value="F:ATP binding"/>
    <property type="evidence" value="ECO:0007669"/>
    <property type="project" value="UniProtKB-KW"/>
</dbReference>
<evidence type="ECO:0000256" key="1">
    <source>
        <dbReference type="ARBA" id="ARBA00005417"/>
    </source>
</evidence>
<evidence type="ECO:0000313" key="8">
    <source>
        <dbReference type="Proteomes" id="UP000471560"/>
    </source>
</evidence>
<comment type="caution">
    <text evidence="7">The sequence shown here is derived from an EMBL/GenBank/DDBJ whole genome shotgun (WGS) entry which is preliminary data.</text>
</comment>
<dbReference type="InterPro" id="IPR017871">
    <property type="entry name" value="ABC_transporter-like_CS"/>
</dbReference>
<dbReference type="InterPro" id="IPR052156">
    <property type="entry name" value="BCAA_Transport_ATP-bd_LivF"/>
</dbReference>
<dbReference type="Gene3D" id="3.40.50.300">
    <property type="entry name" value="P-loop containing nucleotide triphosphate hydrolases"/>
    <property type="match status" value="1"/>
</dbReference>
<comment type="similarity">
    <text evidence="1">Belongs to the ABC transporter superfamily.</text>
</comment>
<dbReference type="InterPro" id="IPR027417">
    <property type="entry name" value="P-loop_NTPase"/>
</dbReference>
<evidence type="ECO:0000256" key="4">
    <source>
        <dbReference type="ARBA" id="ARBA00022840"/>
    </source>
</evidence>
<dbReference type="RefSeq" id="WP_164575753.1">
    <property type="nucleotide sequence ID" value="NZ_JAAXDH010000001.1"/>
</dbReference>